<evidence type="ECO:0000259" key="2">
    <source>
        <dbReference type="PROSITE" id="PS50943"/>
    </source>
</evidence>
<organism evidence="3 4">
    <name type="scientific">Periweissella fabalis</name>
    <dbReference type="NCBI Taxonomy" id="1070421"/>
    <lineage>
        <taxon>Bacteria</taxon>
        <taxon>Bacillati</taxon>
        <taxon>Bacillota</taxon>
        <taxon>Bacilli</taxon>
        <taxon>Lactobacillales</taxon>
        <taxon>Lactobacillaceae</taxon>
        <taxon>Periweissella</taxon>
    </lineage>
</organism>
<dbReference type="EMBL" id="JAAXPN010000001">
    <property type="protein sequence ID" value="NKZ23766.1"/>
    <property type="molecule type" value="Genomic_DNA"/>
</dbReference>
<evidence type="ECO:0000313" key="3">
    <source>
        <dbReference type="EMBL" id="NKZ23766.1"/>
    </source>
</evidence>
<dbReference type="SMART" id="SM00530">
    <property type="entry name" value="HTH_XRE"/>
    <property type="match status" value="1"/>
</dbReference>
<feature type="domain" description="HTH cro/C1-type" evidence="2">
    <location>
        <begin position="7"/>
        <end position="61"/>
    </location>
</feature>
<accession>A0A7X6S334</accession>
<dbReference type="Pfam" id="PF01381">
    <property type="entry name" value="HTH_3"/>
    <property type="match status" value="1"/>
</dbReference>
<comment type="caution">
    <text evidence="3">The sequence shown here is derived from an EMBL/GenBank/DDBJ whole genome shotgun (WGS) entry which is preliminary data.</text>
</comment>
<reference evidence="3 4" key="1">
    <citation type="submission" date="2020-04" db="EMBL/GenBank/DDBJ databases">
        <title>MicrobeNet Type strains.</title>
        <authorList>
            <person name="Nicholson A.C."/>
        </authorList>
    </citation>
    <scope>NUCLEOTIDE SEQUENCE [LARGE SCALE GENOMIC DNA]</scope>
    <source>
        <strain evidence="3 4">CCUG 61472</strain>
    </source>
</reference>
<gene>
    <name evidence="3" type="ORF">HF964_02935</name>
</gene>
<dbReference type="CDD" id="cd00093">
    <property type="entry name" value="HTH_XRE"/>
    <property type="match status" value="1"/>
</dbReference>
<dbReference type="Proteomes" id="UP000549765">
    <property type="component" value="Unassembled WGS sequence"/>
</dbReference>
<dbReference type="GO" id="GO:0003677">
    <property type="term" value="F:DNA binding"/>
    <property type="evidence" value="ECO:0007669"/>
    <property type="project" value="UniProtKB-KW"/>
</dbReference>
<dbReference type="RefSeq" id="WP_168721578.1">
    <property type="nucleotide sequence ID" value="NZ_JAAXPN010000001.1"/>
</dbReference>
<name>A0A7X6S334_9LACO</name>
<dbReference type="InterPro" id="IPR001387">
    <property type="entry name" value="Cro/C1-type_HTH"/>
</dbReference>
<evidence type="ECO:0000313" key="4">
    <source>
        <dbReference type="Proteomes" id="UP000549765"/>
    </source>
</evidence>
<keyword evidence="1" id="KW-0238">DNA-binding</keyword>
<dbReference type="PANTHER" id="PTHR46558">
    <property type="entry name" value="TRACRIPTIONAL REGULATORY PROTEIN-RELATED-RELATED"/>
    <property type="match status" value="1"/>
</dbReference>
<proteinExistence type="predicted"/>
<dbReference type="AlphaFoldDB" id="A0A7X6S334"/>
<sequence length="245" mass="28645">MNIGERIKLLRKVNNLTQLELAQDLFVSYQLISKWERGISEPTADMMFTIIAKYNLSIDYFFANIAKDRVSNEINKILDAFGQSMVDSPSKKPSLSKISQIANVSQIDIEKHFSTFDDLIYVFINRVDQSIVKNVEEKMAESKDLKAIFIFELAPSLYEKHFELNLLYTRPYISGIWVKFINNRYKRIILNNLEIQKSDSLTLEYFVTILTTMVSTWMSQDNPESLEKFQKRIEHLSKHELMSGY</sequence>
<dbReference type="Gene3D" id="1.10.260.40">
    <property type="entry name" value="lambda repressor-like DNA-binding domains"/>
    <property type="match status" value="1"/>
</dbReference>
<protein>
    <submittedName>
        <fullName evidence="3">Helix-turn-helix transcriptional regulator</fullName>
    </submittedName>
</protein>
<keyword evidence="4" id="KW-1185">Reference proteome</keyword>
<dbReference type="SUPFAM" id="SSF47413">
    <property type="entry name" value="lambda repressor-like DNA-binding domains"/>
    <property type="match status" value="1"/>
</dbReference>
<evidence type="ECO:0000256" key="1">
    <source>
        <dbReference type="ARBA" id="ARBA00023125"/>
    </source>
</evidence>
<dbReference type="PANTHER" id="PTHR46558:SF13">
    <property type="entry name" value="HTH-TYPE TRANSCRIPTIONAL REGULATOR IMMR"/>
    <property type="match status" value="1"/>
</dbReference>
<dbReference type="InterPro" id="IPR010982">
    <property type="entry name" value="Lambda_DNA-bd_dom_sf"/>
</dbReference>
<dbReference type="PROSITE" id="PS50943">
    <property type="entry name" value="HTH_CROC1"/>
    <property type="match status" value="1"/>
</dbReference>